<dbReference type="RefSeq" id="XP_009833965.1">
    <property type="nucleotide sequence ID" value="XM_009835663.1"/>
</dbReference>
<dbReference type="VEuPathDB" id="FungiDB:H257_09449"/>
<feature type="region of interest" description="Disordered" evidence="1">
    <location>
        <begin position="517"/>
        <end position="565"/>
    </location>
</feature>
<evidence type="ECO:0000313" key="2">
    <source>
        <dbReference type="EMBL" id="ETV76420.1"/>
    </source>
</evidence>
<dbReference type="EMBL" id="KI913136">
    <property type="protein sequence ID" value="ETV76420.1"/>
    <property type="molecule type" value="Genomic_DNA"/>
</dbReference>
<name>W4G9S3_APHAT</name>
<dbReference type="AlphaFoldDB" id="W4G9S3"/>
<accession>W4G9S3</accession>
<reference evidence="2" key="1">
    <citation type="submission" date="2013-12" db="EMBL/GenBank/DDBJ databases">
        <title>The Genome Sequence of Aphanomyces astaci APO3.</title>
        <authorList>
            <consortium name="The Broad Institute Genomics Platform"/>
            <person name="Russ C."/>
            <person name="Tyler B."/>
            <person name="van West P."/>
            <person name="Dieguez-Uribeondo J."/>
            <person name="Young S.K."/>
            <person name="Zeng Q."/>
            <person name="Gargeya S."/>
            <person name="Fitzgerald M."/>
            <person name="Abouelleil A."/>
            <person name="Alvarado L."/>
            <person name="Chapman S.B."/>
            <person name="Gainer-Dewar J."/>
            <person name="Goldberg J."/>
            <person name="Griggs A."/>
            <person name="Gujja S."/>
            <person name="Hansen M."/>
            <person name="Howarth C."/>
            <person name="Imamovic A."/>
            <person name="Ireland A."/>
            <person name="Larimer J."/>
            <person name="McCowan C."/>
            <person name="Murphy C."/>
            <person name="Pearson M."/>
            <person name="Poon T.W."/>
            <person name="Priest M."/>
            <person name="Roberts A."/>
            <person name="Saif S."/>
            <person name="Shea T."/>
            <person name="Sykes S."/>
            <person name="Wortman J."/>
            <person name="Nusbaum C."/>
            <person name="Birren B."/>
        </authorList>
    </citation>
    <scope>NUCLEOTIDE SEQUENCE [LARGE SCALE GENOMIC DNA]</scope>
    <source>
        <strain evidence="2">APO3</strain>
    </source>
</reference>
<organism evidence="2">
    <name type="scientific">Aphanomyces astaci</name>
    <name type="common">Crayfish plague agent</name>
    <dbReference type="NCBI Taxonomy" id="112090"/>
    <lineage>
        <taxon>Eukaryota</taxon>
        <taxon>Sar</taxon>
        <taxon>Stramenopiles</taxon>
        <taxon>Oomycota</taxon>
        <taxon>Saprolegniomycetes</taxon>
        <taxon>Saprolegniales</taxon>
        <taxon>Verrucalvaceae</taxon>
        <taxon>Aphanomyces</taxon>
    </lineage>
</organism>
<proteinExistence type="predicted"/>
<evidence type="ECO:0000256" key="1">
    <source>
        <dbReference type="SAM" id="MobiDB-lite"/>
    </source>
</evidence>
<sequence>MPKVTMAKPKTIKAAPVSDVEASSVVTALVVSKEEAEAARLALQQLQLAEIDRQRMLYQVQDERQRMVAAEVESHYLLLGHALTSRANSMGAADAFRHRVVSALWLGVVCDCPYNKDSLQWGFHGATVLSVVMSVLVGETKSPDLNGIHAGFGALFSQWHRHGVLAASGQPPVLSTYEAVEIAHLLETPATTETSVPHDTLLSRALALVLLHAVAPRRAMDLAMAVAKNSPPETRDVVRYLSMLVLGSVQNTTKEALLRPYFIAHGFPSDFWTTDPPCAPVRRVISMLPTVQVPAAYFPNAHVVTSFHVILSVFGTTSSISDGLRNLDEYQHPHSAVATSLGILWGATYGNAKDTSHDPHTYINTDKPIILEDLLHVIIQHGYVYALRVKNTTASRQTLTPALEIAWSLYAAASKAFHPIATRAHDTIRSMDPCSIEDVEAIRRQSPGNMDMELRPYNAPPDMAAEVADFWVIYASRVATLVPPPPQPVIIPPPLTLEQPSTSGNLLAETKVDTSMAKAGHGVAKSPSDKAVANAQTSPGRGIGSPPRPPSPQTTKKASTKRSKKALVLTPDEIARQELRLTFTDRYAHVREAIQVHFATLLSTLTGQVNAAFRRHDAVDTWASRSAMATALLAHQDQLQQLHEKLQGEEGSHHLSKATMADMCNLSSLLTLKTNICRPDTIHNTYF</sequence>
<dbReference type="GeneID" id="20811445"/>
<dbReference type="OrthoDB" id="85846at2759"/>
<gene>
    <name evidence="2" type="ORF">H257_09449</name>
</gene>
<protein>
    <submittedName>
        <fullName evidence="2">Uncharacterized protein</fullName>
    </submittedName>
</protein>